<dbReference type="EMBL" id="JAUQSY010000013">
    <property type="protein sequence ID" value="MDO7876680.1"/>
    <property type="molecule type" value="Genomic_DNA"/>
</dbReference>
<gene>
    <name evidence="3" type="ORF">Q5H93_18185</name>
</gene>
<dbReference type="InterPro" id="IPR050879">
    <property type="entry name" value="Acyltransferase_3"/>
</dbReference>
<feature type="transmembrane region" description="Helical" evidence="1">
    <location>
        <begin position="204"/>
        <end position="224"/>
    </location>
</feature>
<reference evidence="3" key="1">
    <citation type="submission" date="2023-07" db="EMBL/GenBank/DDBJ databases">
        <authorList>
            <person name="Kim M.K."/>
        </authorList>
    </citation>
    <scope>NUCLEOTIDE SEQUENCE</scope>
    <source>
        <strain evidence="3">ASUV-10-1</strain>
    </source>
</reference>
<feature type="transmembrane region" description="Helical" evidence="1">
    <location>
        <begin position="12"/>
        <end position="34"/>
    </location>
</feature>
<feature type="domain" description="Acyltransferase 3" evidence="2">
    <location>
        <begin position="16"/>
        <end position="348"/>
    </location>
</feature>
<keyword evidence="1" id="KW-0812">Transmembrane</keyword>
<dbReference type="Pfam" id="PF01757">
    <property type="entry name" value="Acyl_transf_3"/>
    <property type="match status" value="1"/>
</dbReference>
<dbReference type="PANTHER" id="PTHR23028:SF53">
    <property type="entry name" value="ACYL_TRANSF_3 DOMAIN-CONTAINING PROTEIN"/>
    <property type="match status" value="1"/>
</dbReference>
<dbReference type="InterPro" id="IPR002656">
    <property type="entry name" value="Acyl_transf_3_dom"/>
</dbReference>
<proteinExistence type="predicted"/>
<keyword evidence="3" id="KW-0012">Acyltransferase</keyword>
<keyword evidence="4" id="KW-1185">Reference proteome</keyword>
<dbReference type="Proteomes" id="UP001176429">
    <property type="component" value="Unassembled WGS sequence"/>
</dbReference>
<feature type="transmembrane region" description="Helical" evidence="1">
    <location>
        <begin position="245"/>
        <end position="262"/>
    </location>
</feature>
<feature type="transmembrane region" description="Helical" evidence="1">
    <location>
        <begin position="268"/>
        <end position="291"/>
    </location>
</feature>
<sequence>MSPSSPAPLQRQYFPALTGLRALAAWLVFFHHYPFGALPTAGPARALRYIVSEFHGLPLLLLLSGFLIALRYDVGTGSFRPQGGWRHYLQNRFARIYPLFALLTLATFVLLRHWHSPYATPGVLLLNLSLLRSFFSDFLFIGIGPAWSLTLLECFYLVAPLLLGLRARGLPLWVQPLLLLVLGLGLVVLLAPLGWHGLFGSVPFMLSYTFLGHSLEFFVGVWLASRYRAGRLAEQNGSGRTIGGVVAWIATTVALAAGQAFLPRSSEQPLVLLLNLVALPLAGGLFFAGLLSENTTLRRLLSSRIIQHLGRNSYAFYLLHAGPLSFWVYERLPDSWPLRLLAVQVVSLVMYRLVEEPLGRWLRPPKLPSHSVDH</sequence>
<evidence type="ECO:0000313" key="3">
    <source>
        <dbReference type="EMBL" id="MDO7876680.1"/>
    </source>
</evidence>
<evidence type="ECO:0000259" key="2">
    <source>
        <dbReference type="Pfam" id="PF01757"/>
    </source>
</evidence>
<dbReference type="PANTHER" id="PTHR23028">
    <property type="entry name" value="ACETYLTRANSFERASE"/>
    <property type="match status" value="1"/>
</dbReference>
<evidence type="ECO:0000256" key="1">
    <source>
        <dbReference type="SAM" id="Phobius"/>
    </source>
</evidence>
<dbReference type="RefSeq" id="WP_305008057.1">
    <property type="nucleotide sequence ID" value="NZ_JAUQSY010000013.1"/>
</dbReference>
<organism evidence="3 4">
    <name type="scientific">Hymenobacter aranciens</name>
    <dbReference type="NCBI Taxonomy" id="3063996"/>
    <lineage>
        <taxon>Bacteria</taxon>
        <taxon>Pseudomonadati</taxon>
        <taxon>Bacteroidota</taxon>
        <taxon>Cytophagia</taxon>
        <taxon>Cytophagales</taxon>
        <taxon>Hymenobacteraceae</taxon>
        <taxon>Hymenobacter</taxon>
    </lineage>
</organism>
<protein>
    <submittedName>
        <fullName evidence="3">Acyltransferase</fullName>
        <ecNumber evidence="3">2.3.-.-</ecNumber>
    </submittedName>
</protein>
<dbReference type="GO" id="GO:0016746">
    <property type="term" value="F:acyltransferase activity"/>
    <property type="evidence" value="ECO:0007669"/>
    <property type="project" value="UniProtKB-KW"/>
</dbReference>
<keyword evidence="1" id="KW-0472">Membrane</keyword>
<comment type="caution">
    <text evidence="3">The sequence shown here is derived from an EMBL/GenBank/DDBJ whole genome shotgun (WGS) entry which is preliminary data.</text>
</comment>
<keyword evidence="3" id="KW-0808">Transferase</keyword>
<dbReference type="EC" id="2.3.-.-" evidence="3"/>
<name>A0ABT9BEI7_9BACT</name>
<feature type="transmembrane region" description="Helical" evidence="1">
    <location>
        <begin position="134"/>
        <end position="165"/>
    </location>
</feature>
<feature type="transmembrane region" description="Helical" evidence="1">
    <location>
        <begin position="93"/>
        <end position="114"/>
    </location>
</feature>
<keyword evidence="1" id="KW-1133">Transmembrane helix</keyword>
<feature type="transmembrane region" description="Helical" evidence="1">
    <location>
        <begin position="54"/>
        <end position="72"/>
    </location>
</feature>
<accession>A0ABT9BEI7</accession>
<feature type="transmembrane region" description="Helical" evidence="1">
    <location>
        <begin position="177"/>
        <end position="198"/>
    </location>
</feature>
<evidence type="ECO:0000313" key="4">
    <source>
        <dbReference type="Proteomes" id="UP001176429"/>
    </source>
</evidence>